<dbReference type="PANTHER" id="PTHR30480">
    <property type="entry name" value="BETA-HEXOSAMINIDASE-RELATED"/>
    <property type="match status" value="1"/>
</dbReference>
<evidence type="ECO:0000256" key="2">
    <source>
        <dbReference type="ARBA" id="ARBA00022801"/>
    </source>
</evidence>
<feature type="domain" description="Glycoside hydrolase family 3 N-terminal" evidence="4">
    <location>
        <begin position="41"/>
        <end position="334"/>
    </location>
</feature>
<keyword evidence="3 5" id="KW-0326">Glycosidase</keyword>
<dbReference type="Proteomes" id="UP000539111">
    <property type="component" value="Unassembled WGS sequence"/>
</dbReference>
<evidence type="ECO:0000256" key="1">
    <source>
        <dbReference type="ARBA" id="ARBA00005336"/>
    </source>
</evidence>
<dbReference type="InterPro" id="IPR017853">
    <property type="entry name" value="GH"/>
</dbReference>
<sequence>MPDSALLRLANSVVWPGFTGHTAPHWLLRELDGGLAGAVYFSHNIDPADPAATASLSRQIHDANPLALIGVDEEGGAVTRLESVGGSSVPGNAVLGRLDDTEVTERAAAWLGRLVGSRGIDIDLAPDVDVNADPRNPVIGVRSFSADPDVVARHAAASVRGLQSAGVAACAKHFPGHGDTASDSHVEAALSDIDERTLREVHLRPFAAAVDAGVKAIMCAHIRVPFLGPAPATVNRRALDLARTMGFDGVIVTDALDMAAIRATIGSGPGAVAALNAGADLLCTGNPYANGAAATDEHADEREFAEVRDAVYRALRRGDLDVARVQEAARRVRELSEWTRRADGGPAVEFDGAAVAARGLEVSGDVRVAGPLLVIDARPRRTIAVGEAADFFTESLRAKSGRGTVERLGLSGMSADDAGAAIDSALARSTGDVVLVVAGLHSDSREAAVRDAVLHARPNAVVVNSGWPGAGTMSGREVRTYGASRVGAEAVADLLLADEPETR</sequence>
<dbReference type="Pfam" id="PF00933">
    <property type="entry name" value="Glyco_hydro_3"/>
    <property type="match status" value="1"/>
</dbReference>
<evidence type="ECO:0000313" key="6">
    <source>
        <dbReference type="Proteomes" id="UP000539111"/>
    </source>
</evidence>
<dbReference type="PANTHER" id="PTHR30480:SF16">
    <property type="entry name" value="GLYCOSIDE HYDROLASE FAMILY 3 DOMAIN PROTEIN"/>
    <property type="match status" value="1"/>
</dbReference>
<keyword evidence="6" id="KW-1185">Reference proteome</keyword>
<dbReference type="InterPro" id="IPR050226">
    <property type="entry name" value="NagZ_Beta-hexosaminidase"/>
</dbReference>
<dbReference type="Gene3D" id="3.20.20.300">
    <property type="entry name" value="Glycoside hydrolase, family 3, N-terminal domain"/>
    <property type="match status" value="1"/>
</dbReference>
<protein>
    <submittedName>
        <fullName evidence="5">Beta-N-acetylhexosaminidase</fullName>
        <ecNumber evidence="5">3.2.1.52</ecNumber>
    </submittedName>
</protein>
<comment type="caution">
    <text evidence="5">The sequence shown here is derived from an EMBL/GenBank/DDBJ whole genome shotgun (WGS) entry which is preliminary data.</text>
</comment>
<dbReference type="EMBL" id="JACBZP010000001">
    <property type="protein sequence ID" value="NYI68945.1"/>
    <property type="molecule type" value="Genomic_DNA"/>
</dbReference>
<evidence type="ECO:0000256" key="3">
    <source>
        <dbReference type="ARBA" id="ARBA00023295"/>
    </source>
</evidence>
<dbReference type="RefSeq" id="WP_179429216.1">
    <property type="nucleotide sequence ID" value="NZ_JACBZP010000001.1"/>
</dbReference>
<dbReference type="GO" id="GO:0009254">
    <property type="term" value="P:peptidoglycan turnover"/>
    <property type="evidence" value="ECO:0007669"/>
    <property type="project" value="TreeGrafter"/>
</dbReference>
<keyword evidence="2 5" id="KW-0378">Hydrolase</keyword>
<dbReference type="InterPro" id="IPR001764">
    <property type="entry name" value="Glyco_hydro_3_N"/>
</dbReference>
<accession>A0A7Z0IIX4</accession>
<dbReference type="GO" id="GO:0004563">
    <property type="term" value="F:beta-N-acetylhexosaminidase activity"/>
    <property type="evidence" value="ECO:0007669"/>
    <property type="project" value="UniProtKB-EC"/>
</dbReference>
<evidence type="ECO:0000313" key="5">
    <source>
        <dbReference type="EMBL" id="NYI68945.1"/>
    </source>
</evidence>
<dbReference type="AlphaFoldDB" id="A0A7Z0IIX4"/>
<dbReference type="GO" id="GO:0005975">
    <property type="term" value="P:carbohydrate metabolic process"/>
    <property type="evidence" value="ECO:0007669"/>
    <property type="project" value="InterPro"/>
</dbReference>
<name>A0A7Z0IIX4_9MICO</name>
<organism evidence="5 6">
    <name type="scientific">Spelaeicoccus albus</name>
    <dbReference type="NCBI Taxonomy" id="1280376"/>
    <lineage>
        <taxon>Bacteria</taxon>
        <taxon>Bacillati</taxon>
        <taxon>Actinomycetota</taxon>
        <taxon>Actinomycetes</taxon>
        <taxon>Micrococcales</taxon>
        <taxon>Brevibacteriaceae</taxon>
        <taxon>Spelaeicoccus</taxon>
    </lineage>
</organism>
<comment type="similarity">
    <text evidence="1">Belongs to the glycosyl hydrolase 3 family.</text>
</comment>
<dbReference type="InterPro" id="IPR036962">
    <property type="entry name" value="Glyco_hydro_3_N_sf"/>
</dbReference>
<dbReference type="SUPFAM" id="SSF51445">
    <property type="entry name" value="(Trans)glycosidases"/>
    <property type="match status" value="1"/>
</dbReference>
<dbReference type="EC" id="3.2.1.52" evidence="5"/>
<evidence type="ECO:0000259" key="4">
    <source>
        <dbReference type="Pfam" id="PF00933"/>
    </source>
</evidence>
<proteinExistence type="inferred from homology"/>
<reference evidence="5 6" key="1">
    <citation type="submission" date="2020-07" db="EMBL/GenBank/DDBJ databases">
        <title>Sequencing the genomes of 1000 actinobacteria strains.</title>
        <authorList>
            <person name="Klenk H.-P."/>
        </authorList>
    </citation>
    <scope>NUCLEOTIDE SEQUENCE [LARGE SCALE GENOMIC DNA]</scope>
    <source>
        <strain evidence="5 6">DSM 26341</strain>
    </source>
</reference>
<gene>
    <name evidence="5" type="ORF">BJY26_003251</name>
</gene>